<dbReference type="InterPro" id="IPR009057">
    <property type="entry name" value="Homeodomain-like_sf"/>
</dbReference>
<dbReference type="SUPFAM" id="SSF46689">
    <property type="entry name" value="Homeodomain-like"/>
    <property type="match status" value="1"/>
</dbReference>
<comment type="caution">
    <text evidence="3">The sequence shown here is derived from an EMBL/GenBank/DDBJ whole genome shotgun (WGS) entry which is preliminary data.</text>
</comment>
<protein>
    <recommendedName>
        <fullName evidence="2">HTH tetR-type domain-containing protein</fullName>
    </recommendedName>
</protein>
<dbReference type="InterPro" id="IPR050624">
    <property type="entry name" value="HTH-type_Tx_Regulator"/>
</dbReference>
<dbReference type="InterPro" id="IPR001647">
    <property type="entry name" value="HTH_TetR"/>
</dbReference>
<name>A0A644ZVV3_9ZZZZ</name>
<proteinExistence type="predicted"/>
<evidence type="ECO:0000259" key="2">
    <source>
        <dbReference type="PROSITE" id="PS50977"/>
    </source>
</evidence>
<dbReference type="Pfam" id="PF00440">
    <property type="entry name" value="TetR_N"/>
    <property type="match status" value="1"/>
</dbReference>
<evidence type="ECO:0000256" key="1">
    <source>
        <dbReference type="ARBA" id="ARBA00023125"/>
    </source>
</evidence>
<dbReference type="Gene3D" id="1.10.357.10">
    <property type="entry name" value="Tetracycline Repressor, domain 2"/>
    <property type="match status" value="1"/>
</dbReference>
<evidence type="ECO:0000313" key="3">
    <source>
        <dbReference type="EMBL" id="MPM42763.1"/>
    </source>
</evidence>
<gene>
    <name evidence="3" type="ORF">SDC9_89434</name>
</gene>
<dbReference type="PANTHER" id="PTHR43479:SF11">
    <property type="entry name" value="ACREF_ENVCD OPERON REPRESSOR-RELATED"/>
    <property type="match status" value="1"/>
</dbReference>
<sequence length="168" mass="19478">MPNDTIKECIYTAMLLLMEQKSYDKITVTDITKKAGVSRMSFYRNFDSKDDVLFKCAEECFLEMEKSEGFAQSICTDEFIKNYLAKIRESKAILKSLNKAGKIDMIFPILLKYNSIITEKHMNISTDTKENKLILIYHTGGIFQLIKYWLQTDFKLSIDELIGVLKNI</sequence>
<dbReference type="GO" id="GO:0003677">
    <property type="term" value="F:DNA binding"/>
    <property type="evidence" value="ECO:0007669"/>
    <property type="project" value="UniProtKB-KW"/>
</dbReference>
<accession>A0A644ZVV3</accession>
<reference evidence="3" key="1">
    <citation type="submission" date="2019-08" db="EMBL/GenBank/DDBJ databases">
        <authorList>
            <person name="Kucharzyk K."/>
            <person name="Murdoch R.W."/>
            <person name="Higgins S."/>
            <person name="Loffler F."/>
        </authorList>
    </citation>
    <scope>NUCLEOTIDE SEQUENCE</scope>
</reference>
<dbReference type="PROSITE" id="PS50977">
    <property type="entry name" value="HTH_TETR_2"/>
    <property type="match status" value="1"/>
</dbReference>
<dbReference type="EMBL" id="VSSQ01009850">
    <property type="protein sequence ID" value="MPM42763.1"/>
    <property type="molecule type" value="Genomic_DNA"/>
</dbReference>
<dbReference type="AlphaFoldDB" id="A0A644ZVV3"/>
<dbReference type="PANTHER" id="PTHR43479">
    <property type="entry name" value="ACREF/ENVCD OPERON REPRESSOR-RELATED"/>
    <property type="match status" value="1"/>
</dbReference>
<organism evidence="3">
    <name type="scientific">bioreactor metagenome</name>
    <dbReference type="NCBI Taxonomy" id="1076179"/>
    <lineage>
        <taxon>unclassified sequences</taxon>
        <taxon>metagenomes</taxon>
        <taxon>ecological metagenomes</taxon>
    </lineage>
</organism>
<keyword evidence="1" id="KW-0238">DNA-binding</keyword>
<feature type="domain" description="HTH tetR-type" evidence="2">
    <location>
        <begin position="4"/>
        <end position="64"/>
    </location>
</feature>